<dbReference type="Proteomes" id="UP000663090">
    <property type="component" value="Chromosome"/>
</dbReference>
<organism evidence="2 3">
    <name type="scientific">Myxococcus landrumensis</name>
    <dbReference type="NCBI Taxonomy" id="2813577"/>
    <lineage>
        <taxon>Bacteria</taxon>
        <taxon>Pseudomonadati</taxon>
        <taxon>Myxococcota</taxon>
        <taxon>Myxococcia</taxon>
        <taxon>Myxococcales</taxon>
        <taxon>Cystobacterineae</taxon>
        <taxon>Myxococcaceae</taxon>
        <taxon>Myxococcus</taxon>
    </lineage>
</organism>
<protein>
    <submittedName>
        <fullName evidence="2">DUF3014 domain-containing protein</fullName>
    </submittedName>
</protein>
<dbReference type="Pfam" id="PF11219">
    <property type="entry name" value="DUF3014"/>
    <property type="match status" value="1"/>
</dbReference>
<evidence type="ECO:0000313" key="2">
    <source>
        <dbReference type="EMBL" id="QSQ14779.1"/>
    </source>
</evidence>
<feature type="transmembrane region" description="Helical" evidence="1">
    <location>
        <begin position="20"/>
        <end position="41"/>
    </location>
</feature>
<gene>
    <name evidence="2" type="ORF">JY572_01430</name>
</gene>
<keyword evidence="1" id="KW-0472">Membrane</keyword>
<keyword evidence="3" id="KW-1185">Reference proteome</keyword>
<reference evidence="2 3" key="1">
    <citation type="submission" date="2021-02" db="EMBL/GenBank/DDBJ databases">
        <title>De Novo genome assembly of isolated myxobacteria.</title>
        <authorList>
            <person name="Stevens D.C."/>
        </authorList>
    </citation>
    <scope>NUCLEOTIDE SEQUENCE [LARGE SCALE GENOMIC DNA]</scope>
    <source>
        <strain evidence="2 3">SCHIC003</strain>
    </source>
</reference>
<sequence length="268" mass="28810">MDSNGDENGAMVKLERGALWGWGLVVLVAAVLAGAGVWHGLLHGTPHTSAAANPPTETLPVAARAPDTPPLPSSAQMDVLLRSRLAGASSRSEFGAWLREPDLLRRFVAVVANMASGESPRSVVAFLTPRGDFRVRTHDGRSVISKGTYTRYDTLGQVVASLDSTLLVDTYREVRKLTEQLHQESAPPGSSFDSTLERAFAQVLAVPVLDGDVEVVPKGALYVYADPALEALTPAQKHLLRMGPTNLRHIQGKVREISLKLNQQAARP</sequence>
<accession>A0ABX7NBB0</accession>
<evidence type="ECO:0000256" key="1">
    <source>
        <dbReference type="SAM" id="Phobius"/>
    </source>
</evidence>
<keyword evidence="1" id="KW-0812">Transmembrane</keyword>
<name>A0ABX7NBB0_9BACT</name>
<dbReference type="RefSeq" id="WP_206716537.1">
    <property type="nucleotide sequence ID" value="NZ_CP071091.1"/>
</dbReference>
<proteinExistence type="predicted"/>
<evidence type="ECO:0000313" key="3">
    <source>
        <dbReference type="Proteomes" id="UP000663090"/>
    </source>
</evidence>
<keyword evidence="1" id="KW-1133">Transmembrane helix</keyword>
<dbReference type="EMBL" id="CP071091">
    <property type="protein sequence ID" value="QSQ14779.1"/>
    <property type="molecule type" value="Genomic_DNA"/>
</dbReference>
<dbReference type="InterPro" id="IPR021382">
    <property type="entry name" value="DUF3014"/>
</dbReference>